<sequence length="60" mass="6854">MSDEKVMGTIRKMAHYLVVKDYSSLSDALGMLLSYIKKNEKLLEALIGRKYGEIFGLEKK</sequence>
<organism evidence="1 2">
    <name type="scientific">Staphylothermus marinus (strain ATCC 43588 / DSM 3639 / JCM 9404 / F1)</name>
    <dbReference type="NCBI Taxonomy" id="399550"/>
    <lineage>
        <taxon>Archaea</taxon>
        <taxon>Thermoproteota</taxon>
        <taxon>Thermoprotei</taxon>
        <taxon>Desulfurococcales</taxon>
        <taxon>Desulfurococcaceae</taxon>
        <taxon>Staphylothermus</taxon>
    </lineage>
</organism>
<evidence type="ECO:0000313" key="2">
    <source>
        <dbReference type="Proteomes" id="UP000000254"/>
    </source>
</evidence>
<dbReference type="KEGG" id="smr:Smar_1512"/>
<dbReference type="AlphaFoldDB" id="A3DPP1"/>
<dbReference type="HOGENOM" id="CLU_2930360_0_0_2"/>
<keyword evidence="2" id="KW-1185">Reference proteome</keyword>
<reference evidence="1 2" key="2">
    <citation type="journal article" date="2009" name="Stand. Genomic Sci.">
        <title>Complete genome sequence of Staphylothermus marinus Stetter and Fiala 1986 type strain F1.</title>
        <authorList>
            <person name="Anderson I.J."/>
            <person name="Sun H."/>
            <person name="Lapidus A."/>
            <person name="Copeland A."/>
            <person name="Glavina Del Rio T."/>
            <person name="Tice H."/>
            <person name="Dalin E."/>
            <person name="Lucas S."/>
            <person name="Barry K."/>
            <person name="Land M."/>
            <person name="Richardson P."/>
            <person name="Huber H."/>
            <person name="Kyrpides N.C."/>
        </authorList>
    </citation>
    <scope>NUCLEOTIDE SEQUENCE [LARGE SCALE GENOMIC DNA]</scope>
    <source>
        <strain evidence="2">ATCC 43588 / DSM 3639 / JCM 9404 / F1</strain>
    </source>
</reference>
<name>A3DPP1_STAMF</name>
<evidence type="ECO:0000313" key="1">
    <source>
        <dbReference type="EMBL" id="ABN70601.1"/>
    </source>
</evidence>
<dbReference type="eggNOG" id="arCOG00017">
    <property type="taxonomic scope" value="Archaea"/>
</dbReference>
<protein>
    <submittedName>
        <fullName evidence="1">Uncharacterized protein</fullName>
    </submittedName>
</protein>
<gene>
    <name evidence="1" type="ordered locus">Smar_1512</name>
</gene>
<reference evidence="2" key="1">
    <citation type="journal article" date="2009" name="BMC Genomics">
        <title>The complete genome sequence of Staphylothermus marinus reveals differences in sulfur metabolism among heterotrophic Crenarchaeota.</title>
        <authorList>
            <person name="Anderson I.J."/>
            <person name="Dharmarajan L."/>
            <person name="Rodriguez J."/>
            <person name="Hooper S."/>
            <person name="Porat I."/>
            <person name="Ulrich L.E."/>
            <person name="Elkins J.G."/>
            <person name="Mavromatis K."/>
            <person name="Sun H."/>
            <person name="Land M."/>
            <person name="Lapidus A."/>
            <person name="Lucas S."/>
            <person name="Barry K."/>
            <person name="Huber H."/>
            <person name="Zhulin I.B."/>
            <person name="Whitman W.B."/>
            <person name="Mukhopadhyay B."/>
            <person name="Woese C."/>
            <person name="Bristow J."/>
            <person name="Kyrpides N."/>
        </authorList>
    </citation>
    <scope>NUCLEOTIDE SEQUENCE [LARGE SCALE GENOMIC DNA]</scope>
    <source>
        <strain evidence="2">ATCC 43588 / DSM 3639 / JCM 9404 / F1</strain>
    </source>
</reference>
<proteinExistence type="predicted"/>
<accession>A3DPP1</accession>
<dbReference type="Proteomes" id="UP000000254">
    <property type="component" value="Chromosome"/>
</dbReference>
<dbReference type="EMBL" id="CP000575">
    <property type="protein sequence ID" value="ABN70601.1"/>
    <property type="molecule type" value="Genomic_DNA"/>
</dbReference>